<dbReference type="Pfam" id="PF04149">
    <property type="entry name" value="DUF397"/>
    <property type="match status" value="1"/>
</dbReference>
<protein>
    <submittedName>
        <fullName evidence="2">DUF397 domain-containing protein</fullName>
    </submittedName>
</protein>
<dbReference type="AlphaFoldDB" id="A0A7W2DS34"/>
<accession>A0A7W2DS34</accession>
<name>A0A7W2DS34_9ACTN</name>
<comment type="caution">
    <text evidence="2">The sequence shown here is derived from an EMBL/GenBank/DDBJ whole genome shotgun (WGS) entry which is preliminary data.</text>
</comment>
<dbReference type="Proteomes" id="UP000587608">
    <property type="component" value="Unassembled WGS sequence"/>
</dbReference>
<organism evidence="2 3">
    <name type="scientific">Streptomyces griseoaurantiacus</name>
    <dbReference type="NCBI Taxonomy" id="68213"/>
    <lineage>
        <taxon>Bacteria</taxon>
        <taxon>Bacillati</taxon>
        <taxon>Actinomycetota</taxon>
        <taxon>Actinomycetes</taxon>
        <taxon>Kitasatosporales</taxon>
        <taxon>Streptomycetaceae</taxon>
        <taxon>Streptomyces</taxon>
        <taxon>Streptomyces aurantiacus group</taxon>
    </lineage>
</organism>
<evidence type="ECO:0000313" key="2">
    <source>
        <dbReference type="EMBL" id="MBA5221914.1"/>
    </source>
</evidence>
<dbReference type="EMBL" id="JACERG010000009">
    <property type="protein sequence ID" value="MBA5221914.1"/>
    <property type="molecule type" value="Genomic_DNA"/>
</dbReference>
<evidence type="ECO:0000259" key="1">
    <source>
        <dbReference type="Pfam" id="PF04149"/>
    </source>
</evidence>
<dbReference type="InterPro" id="IPR007278">
    <property type="entry name" value="DUF397"/>
</dbReference>
<reference evidence="2 3" key="1">
    <citation type="submission" date="2020-07" db="EMBL/GenBank/DDBJ databases">
        <title>Differential regulation of undecylprodigiosin biosynthesis in the yeast-scavenging Streptomyces strain MBK6.</title>
        <authorList>
            <person name="Baral B."/>
            <person name="Siitonen V."/>
            <person name="Laughlin M."/>
            <person name="Yamada K."/>
            <person name="Ilomaeki M."/>
            <person name="Metsae-Ketelae M."/>
            <person name="Niemi J."/>
        </authorList>
    </citation>
    <scope>NUCLEOTIDE SEQUENCE [LARGE SCALE GENOMIC DNA]</scope>
    <source>
        <strain evidence="2 3">MBK6</strain>
    </source>
</reference>
<feature type="domain" description="DUF397" evidence="1">
    <location>
        <begin position="17"/>
        <end position="66"/>
    </location>
</feature>
<proteinExistence type="predicted"/>
<evidence type="ECO:0000313" key="3">
    <source>
        <dbReference type="Proteomes" id="UP000587608"/>
    </source>
</evidence>
<sequence>MGGSGGAEVAREGGPLWRRSSRCGNENECVEVAVVRGWVLARDSKGLARPALMFTADVWSVFLDAVGAGELEKP</sequence>
<gene>
    <name evidence="2" type="ORF">H1X69_10845</name>
</gene>